<comment type="caution">
    <text evidence="2">The sequence shown here is derived from an EMBL/GenBank/DDBJ whole genome shotgun (WGS) entry which is preliminary data.</text>
</comment>
<protein>
    <submittedName>
        <fullName evidence="2">Uncharacterized protein</fullName>
    </submittedName>
</protein>
<evidence type="ECO:0000313" key="3">
    <source>
        <dbReference type="Proteomes" id="UP000298663"/>
    </source>
</evidence>
<name>A0A4U5MPH2_STECR</name>
<feature type="chain" id="PRO_5020832046" evidence="1">
    <location>
        <begin position="21"/>
        <end position="98"/>
    </location>
</feature>
<sequence>MAPKISLLCFLFLLSHNVDAGAFSVGFVLNPYRKYNHVRAPLVAPQNTADTVAEINSPIPFPQTRADQENVLRAFKQQLLEASPWWSLNRRRMQLRRM</sequence>
<organism evidence="2 3">
    <name type="scientific">Steinernema carpocapsae</name>
    <name type="common">Entomopathogenic nematode</name>
    <dbReference type="NCBI Taxonomy" id="34508"/>
    <lineage>
        <taxon>Eukaryota</taxon>
        <taxon>Metazoa</taxon>
        <taxon>Ecdysozoa</taxon>
        <taxon>Nematoda</taxon>
        <taxon>Chromadorea</taxon>
        <taxon>Rhabditida</taxon>
        <taxon>Tylenchina</taxon>
        <taxon>Panagrolaimomorpha</taxon>
        <taxon>Strongyloidoidea</taxon>
        <taxon>Steinernematidae</taxon>
        <taxon>Steinernema</taxon>
    </lineage>
</organism>
<evidence type="ECO:0000313" key="2">
    <source>
        <dbReference type="EMBL" id="TKR71619.1"/>
    </source>
</evidence>
<dbReference type="EMBL" id="AZBU02000006">
    <property type="protein sequence ID" value="TKR71619.1"/>
    <property type="molecule type" value="Genomic_DNA"/>
</dbReference>
<proteinExistence type="predicted"/>
<gene>
    <name evidence="2" type="ORF">L596_019188</name>
</gene>
<evidence type="ECO:0000256" key="1">
    <source>
        <dbReference type="SAM" id="SignalP"/>
    </source>
</evidence>
<accession>A0A4U5MPH2</accession>
<keyword evidence="3" id="KW-1185">Reference proteome</keyword>
<dbReference type="Proteomes" id="UP000298663">
    <property type="component" value="Unassembled WGS sequence"/>
</dbReference>
<reference evidence="2 3" key="1">
    <citation type="journal article" date="2015" name="Genome Biol.">
        <title>Comparative genomics of Steinernema reveals deeply conserved gene regulatory networks.</title>
        <authorList>
            <person name="Dillman A.R."/>
            <person name="Macchietto M."/>
            <person name="Porter C.F."/>
            <person name="Rogers A."/>
            <person name="Williams B."/>
            <person name="Antoshechkin I."/>
            <person name="Lee M.M."/>
            <person name="Goodwin Z."/>
            <person name="Lu X."/>
            <person name="Lewis E.E."/>
            <person name="Goodrich-Blair H."/>
            <person name="Stock S.P."/>
            <person name="Adams B.J."/>
            <person name="Sternberg P.W."/>
            <person name="Mortazavi A."/>
        </authorList>
    </citation>
    <scope>NUCLEOTIDE SEQUENCE [LARGE SCALE GENOMIC DNA]</scope>
    <source>
        <strain evidence="2 3">ALL</strain>
    </source>
</reference>
<reference evidence="2 3" key="2">
    <citation type="journal article" date="2019" name="G3 (Bethesda)">
        <title>Hybrid Assembly of the Genome of the Entomopathogenic Nematode Steinernema carpocapsae Identifies the X-Chromosome.</title>
        <authorList>
            <person name="Serra L."/>
            <person name="Macchietto M."/>
            <person name="Macias-Munoz A."/>
            <person name="McGill C.J."/>
            <person name="Rodriguez I.M."/>
            <person name="Rodriguez B."/>
            <person name="Murad R."/>
            <person name="Mortazavi A."/>
        </authorList>
    </citation>
    <scope>NUCLEOTIDE SEQUENCE [LARGE SCALE GENOMIC DNA]</scope>
    <source>
        <strain evidence="2 3">ALL</strain>
    </source>
</reference>
<feature type="signal peptide" evidence="1">
    <location>
        <begin position="1"/>
        <end position="20"/>
    </location>
</feature>
<dbReference type="AlphaFoldDB" id="A0A4U5MPH2"/>
<keyword evidence="1" id="KW-0732">Signal</keyword>